<keyword evidence="1" id="KW-0159">Chromosome partition</keyword>
<dbReference type="AlphaFoldDB" id="A0A2I1M6Y8"/>
<dbReference type="Gene3D" id="1.10.10.580">
    <property type="entry name" value="Structural maintenance of chromosome 1. Chain E"/>
    <property type="match status" value="1"/>
</dbReference>
<sequence length="268" mass="29959">MAESFHVNLEEYQGPFDVLLSLVSQRQLELTQISLSAVTEEFVAYIKQLDMRDNADQVSSFIDVASILIEAKSAQLIPREQADEDFEAHLEALQQRDLLFARLLQYRAFKTAGEEFRRSFAAHSGRFAHPGTLSQALAQLIPEVEMTLSLDDLARLAARVVADAPASEVSVSQLRVPLVDLRMQAGIVRERLRLAGDRADVTFAELISDAKEKIEVVARFLAILAFFKQGVVQLKQAQPFDDLHVRWLNEMDTAETVDVVAISEGDFA</sequence>
<comment type="caution">
    <text evidence="3">The sequence shown here is derived from an EMBL/GenBank/DDBJ whole genome shotgun (WGS) entry which is preliminary data.</text>
</comment>
<dbReference type="InterPro" id="IPR003768">
    <property type="entry name" value="ScpA"/>
</dbReference>
<evidence type="ECO:0000256" key="1">
    <source>
        <dbReference type="ARBA" id="ARBA00022829"/>
    </source>
</evidence>
<dbReference type="Pfam" id="PF02616">
    <property type="entry name" value="SMC_ScpA"/>
    <property type="match status" value="1"/>
</dbReference>
<evidence type="ECO:0000313" key="3">
    <source>
        <dbReference type="EMBL" id="PKZ15885.1"/>
    </source>
</evidence>
<dbReference type="Gene3D" id="6.10.250.2410">
    <property type="match status" value="1"/>
</dbReference>
<dbReference type="GO" id="GO:0007059">
    <property type="term" value="P:chromosome segregation"/>
    <property type="evidence" value="ECO:0007669"/>
    <property type="project" value="UniProtKB-KW"/>
</dbReference>
<evidence type="ECO:0000256" key="2">
    <source>
        <dbReference type="ARBA" id="ARBA00044777"/>
    </source>
</evidence>
<protein>
    <recommendedName>
        <fullName evidence="2">Segregation and condensation protein A</fullName>
    </recommendedName>
</protein>
<organism evidence="3 4">
    <name type="scientific">Alloscardovia omnicolens</name>
    <dbReference type="NCBI Taxonomy" id="419015"/>
    <lineage>
        <taxon>Bacteria</taxon>
        <taxon>Bacillati</taxon>
        <taxon>Actinomycetota</taxon>
        <taxon>Actinomycetes</taxon>
        <taxon>Bifidobacteriales</taxon>
        <taxon>Bifidobacteriaceae</taxon>
        <taxon>Alloscardovia</taxon>
    </lineage>
</organism>
<dbReference type="RefSeq" id="WP_049227420.1">
    <property type="nucleotide sequence ID" value="NZ_JVFQ01000025.1"/>
</dbReference>
<dbReference type="InterPro" id="IPR023093">
    <property type="entry name" value="ScpA-like_C"/>
</dbReference>
<dbReference type="PANTHER" id="PTHR33969">
    <property type="entry name" value="SEGREGATION AND CONDENSATION PROTEIN A"/>
    <property type="match status" value="1"/>
</dbReference>
<reference evidence="3 4" key="1">
    <citation type="submission" date="2017-12" db="EMBL/GenBank/DDBJ databases">
        <title>Phylogenetic diversity of female urinary microbiome.</title>
        <authorList>
            <person name="Thomas-White K."/>
            <person name="Wolfe A.J."/>
        </authorList>
    </citation>
    <scope>NUCLEOTIDE SEQUENCE [LARGE SCALE GENOMIC DNA]</scope>
    <source>
        <strain evidence="3 4">UMB0064</strain>
    </source>
</reference>
<proteinExistence type="predicted"/>
<dbReference type="EMBL" id="PKGU01000001">
    <property type="protein sequence ID" value="PKZ15885.1"/>
    <property type="molecule type" value="Genomic_DNA"/>
</dbReference>
<gene>
    <name evidence="3" type="ORF">CYJ32_00060</name>
</gene>
<dbReference type="PANTHER" id="PTHR33969:SF2">
    <property type="entry name" value="SEGREGATION AND CONDENSATION PROTEIN A"/>
    <property type="match status" value="1"/>
</dbReference>
<accession>A0A2I1M6Y8</accession>
<name>A0A2I1M6Y8_9BIFI</name>
<evidence type="ECO:0000313" key="4">
    <source>
        <dbReference type="Proteomes" id="UP000242263"/>
    </source>
</evidence>
<dbReference type="Proteomes" id="UP000242263">
    <property type="component" value="Unassembled WGS sequence"/>
</dbReference>